<comment type="caution">
    <text evidence="11">The sequence shown here is derived from an EMBL/GenBank/DDBJ whole genome shotgun (WGS) entry which is preliminary data.</text>
</comment>
<feature type="chain" id="PRO_5023900737" evidence="8">
    <location>
        <begin position="26"/>
        <end position="340"/>
    </location>
</feature>
<reference evidence="11 12" key="1">
    <citation type="submission" date="2019-09" db="EMBL/GenBank/DDBJ databases">
        <title>Draft genome sequence of Bacillus sp. JC-7.</title>
        <authorList>
            <person name="Tanaka N."/>
            <person name="Shiwa Y."/>
            <person name="Fujita N."/>
            <person name="Tanasupawat S."/>
        </authorList>
    </citation>
    <scope>NUCLEOTIDE SEQUENCE [LARGE SCALE GENOMIC DNA]</scope>
    <source>
        <strain evidence="11 12">JC-7</strain>
    </source>
</reference>
<keyword evidence="5" id="KW-0378">Hydrolase</keyword>
<feature type="domain" description="LysM" evidence="9">
    <location>
        <begin position="87"/>
        <end position="130"/>
    </location>
</feature>
<dbReference type="Pfam" id="PF01476">
    <property type="entry name" value="LysM"/>
    <property type="match status" value="3"/>
</dbReference>
<feature type="domain" description="LysM" evidence="9">
    <location>
        <begin position="26"/>
        <end position="69"/>
    </location>
</feature>
<dbReference type="PROSITE" id="PS51782">
    <property type="entry name" value="LYSM"/>
    <property type="match status" value="3"/>
</dbReference>
<comment type="similarity">
    <text evidence="1">Belongs to the peptidase C40 family.</text>
</comment>
<proteinExistence type="inferred from homology"/>
<dbReference type="InterPro" id="IPR000064">
    <property type="entry name" value="NLP_P60_dom"/>
</dbReference>
<keyword evidence="6" id="KW-0788">Thiol protease</keyword>
<dbReference type="Pfam" id="PF00877">
    <property type="entry name" value="NLPC_P60"/>
    <property type="match status" value="1"/>
</dbReference>
<protein>
    <submittedName>
        <fullName evidence="11">Peptidoglycan endopeptidase LytE</fullName>
    </submittedName>
</protein>
<dbReference type="Gene3D" id="3.10.350.10">
    <property type="entry name" value="LysM domain"/>
    <property type="match status" value="3"/>
</dbReference>
<evidence type="ECO:0000259" key="9">
    <source>
        <dbReference type="PROSITE" id="PS51782"/>
    </source>
</evidence>
<feature type="region of interest" description="Disordered" evidence="7">
    <location>
        <begin position="134"/>
        <end position="158"/>
    </location>
</feature>
<evidence type="ECO:0000256" key="7">
    <source>
        <dbReference type="SAM" id="MobiDB-lite"/>
    </source>
</evidence>
<feature type="domain" description="NlpC/P60" evidence="10">
    <location>
        <begin position="218"/>
        <end position="338"/>
    </location>
</feature>
<dbReference type="InterPro" id="IPR038765">
    <property type="entry name" value="Papain-like_cys_pep_sf"/>
</dbReference>
<gene>
    <name evidence="11" type="primary">lytE_1</name>
    <name evidence="11" type="ORF">BpJC7_00630</name>
</gene>
<dbReference type="Proteomes" id="UP000391919">
    <property type="component" value="Unassembled WGS sequence"/>
</dbReference>
<accession>A0A5J4JEA5</accession>
<feature type="compositionally biased region" description="Low complexity" evidence="7">
    <location>
        <begin position="200"/>
        <end position="217"/>
    </location>
</feature>
<dbReference type="GO" id="GO:0008234">
    <property type="term" value="F:cysteine-type peptidase activity"/>
    <property type="evidence" value="ECO:0007669"/>
    <property type="project" value="UniProtKB-KW"/>
</dbReference>
<keyword evidence="3 8" id="KW-0732">Signal</keyword>
<name>A0A5J4JEA5_9BACI</name>
<evidence type="ECO:0000259" key="10">
    <source>
        <dbReference type="PROSITE" id="PS51935"/>
    </source>
</evidence>
<evidence type="ECO:0000256" key="6">
    <source>
        <dbReference type="ARBA" id="ARBA00022807"/>
    </source>
</evidence>
<sequence>MKKKTIFSVAATTLLATSFTTEAFAQTYKVQKGDSLWKIAQKYHTSVSALKSANHLTSNIIYPNQVLTVSSSSASVSSVSSSSSSAKTYTVKAGDTLSEIAVKYNITVANLMSWNKLSSSLIHPGDVLIVSKGTSSASSSSASSSSGSSSSSTTTYTVKSGDTLSGISKKYGTTVAKLKSLNGLSSDTIYVGQKLKVPGSSSGSSTVTATSTSSSNSSYSASKVVSIAESLIGTPYVWGGSSPSGFDCSGFIYYVFNKAGYSISRLSAAGYYNRAYYVSSPKPGDLVFFENTYKAGISHVGIYIGNGRFIQAGSDVVTVSSLSNSYWKAHFDGYKRFYGL</sequence>
<feature type="signal peptide" evidence="8">
    <location>
        <begin position="1"/>
        <end position="25"/>
    </location>
</feature>
<dbReference type="InterPro" id="IPR051202">
    <property type="entry name" value="Peptidase_C40"/>
</dbReference>
<feature type="domain" description="LysM" evidence="9">
    <location>
        <begin position="154"/>
        <end position="197"/>
    </location>
</feature>
<keyword evidence="12" id="KW-1185">Reference proteome</keyword>
<evidence type="ECO:0000256" key="5">
    <source>
        <dbReference type="ARBA" id="ARBA00022801"/>
    </source>
</evidence>
<evidence type="ECO:0000313" key="12">
    <source>
        <dbReference type="Proteomes" id="UP000391919"/>
    </source>
</evidence>
<dbReference type="SUPFAM" id="SSF54001">
    <property type="entry name" value="Cysteine proteinases"/>
    <property type="match status" value="1"/>
</dbReference>
<dbReference type="SMART" id="SM00257">
    <property type="entry name" value="LysM"/>
    <property type="match status" value="3"/>
</dbReference>
<dbReference type="InterPro" id="IPR036779">
    <property type="entry name" value="LysM_dom_sf"/>
</dbReference>
<keyword evidence="2" id="KW-0645">Protease</keyword>
<dbReference type="RefSeq" id="WP_151680024.1">
    <property type="nucleotide sequence ID" value="NZ_BKZQ01000001.1"/>
</dbReference>
<dbReference type="CDD" id="cd00118">
    <property type="entry name" value="LysM"/>
    <property type="match status" value="3"/>
</dbReference>
<dbReference type="AlphaFoldDB" id="A0A5J4JEA5"/>
<evidence type="ECO:0000256" key="4">
    <source>
        <dbReference type="ARBA" id="ARBA00022737"/>
    </source>
</evidence>
<dbReference type="PANTHER" id="PTHR47053:SF1">
    <property type="entry name" value="MUREIN DD-ENDOPEPTIDASE MEPH-RELATED"/>
    <property type="match status" value="1"/>
</dbReference>
<evidence type="ECO:0000256" key="2">
    <source>
        <dbReference type="ARBA" id="ARBA00022670"/>
    </source>
</evidence>
<dbReference type="GO" id="GO:0006508">
    <property type="term" value="P:proteolysis"/>
    <property type="evidence" value="ECO:0007669"/>
    <property type="project" value="UniProtKB-KW"/>
</dbReference>
<dbReference type="PANTHER" id="PTHR47053">
    <property type="entry name" value="MUREIN DD-ENDOPEPTIDASE MEPH-RELATED"/>
    <property type="match status" value="1"/>
</dbReference>
<dbReference type="EMBL" id="BKZQ01000001">
    <property type="protein sequence ID" value="GER68760.1"/>
    <property type="molecule type" value="Genomic_DNA"/>
</dbReference>
<dbReference type="Gene3D" id="3.90.1720.10">
    <property type="entry name" value="endopeptidase domain like (from Nostoc punctiforme)"/>
    <property type="match status" value="1"/>
</dbReference>
<keyword evidence="4" id="KW-0677">Repeat</keyword>
<evidence type="ECO:0000256" key="8">
    <source>
        <dbReference type="SAM" id="SignalP"/>
    </source>
</evidence>
<dbReference type="InterPro" id="IPR018392">
    <property type="entry name" value="LysM"/>
</dbReference>
<organism evidence="11 12">
    <name type="scientific">Weizmannia acidilactici</name>
    <dbReference type="NCBI Taxonomy" id="2607726"/>
    <lineage>
        <taxon>Bacteria</taxon>
        <taxon>Bacillati</taxon>
        <taxon>Bacillota</taxon>
        <taxon>Bacilli</taxon>
        <taxon>Bacillales</taxon>
        <taxon>Bacillaceae</taxon>
        <taxon>Heyndrickxia</taxon>
    </lineage>
</organism>
<dbReference type="SUPFAM" id="SSF54106">
    <property type="entry name" value="LysM domain"/>
    <property type="match status" value="3"/>
</dbReference>
<feature type="region of interest" description="Disordered" evidence="7">
    <location>
        <begin position="197"/>
        <end position="217"/>
    </location>
</feature>
<evidence type="ECO:0000256" key="1">
    <source>
        <dbReference type="ARBA" id="ARBA00007074"/>
    </source>
</evidence>
<dbReference type="PROSITE" id="PS51935">
    <property type="entry name" value="NLPC_P60"/>
    <property type="match status" value="1"/>
</dbReference>
<evidence type="ECO:0000313" key="11">
    <source>
        <dbReference type="EMBL" id="GER68760.1"/>
    </source>
</evidence>
<evidence type="ECO:0000256" key="3">
    <source>
        <dbReference type="ARBA" id="ARBA00022729"/>
    </source>
</evidence>